<comment type="caution">
    <text evidence="2">The sequence shown here is derived from an EMBL/GenBank/DDBJ whole genome shotgun (WGS) entry which is preliminary data.</text>
</comment>
<reference evidence="2 3" key="1">
    <citation type="journal article" date="2014" name="PLoS Genet.">
        <title>Phylogenetically driven sequencing of extremely halophilic archaea reveals strategies for static and dynamic osmo-response.</title>
        <authorList>
            <person name="Becker E.A."/>
            <person name="Seitzer P.M."/>
            <person name="Tritt A."/>
            <person name="Larsen D."/>
            <person name="Krusor M."/>
            <person name="Yao A.I."/>
            <person name="Wu D."/>
            <person name="Madern D."/>
            <person name="Eisen J.A."/>
            <person name="Darling A.E."/>
            <person name="Facciotti M.T."/>
        </authorList>
    </citation>
    <scope>NUCLEOTIDE SEQUENCE [LARGE SCALE GENOMIC DNA]</scope>
    <source>
        <strain evidence="2 3">JCM 10990</strain>
    </source>
</reference>
<dbReference type="InterPro" id="IPR043821">
    <property type="entry name" value="DUF5799"/>
</dbReference>
<feature type="compositionally biased region" description="Basic and acidic residues" evidence="1">
    <location>
        <begin position="101"/>
        <end position="110"/>
    </location>
</feature>
<sequence>MTVDQEFSSRVASSQFSNQQWSLIMTATEFEIEDADEPEQAQLVADTSKLEQIIPELENVDAGMGAMGGAGGAGGGRSGSGGSGGLVDSIKGALGMGGSGNDHEEQREAAEQLTQEYADELQTHLESSGRWESVREAAAAETETETEPEVGTEAETGGDETDATN</sequence>
<proteinExistence type="predicted"/>
<keyword evidence="3" id="KW-1185">Reference proteome</keyword>
<accession>M0ACV4</accession>
<feature type="compositionally biased region" description="Acidic residues" evidence="1">
    <location>
        <begin position="142"/>
        <end position="165"/>
    </location>
</feature>
<dbReference type="EMBL" id="AOIN01000083">
    <property type="protein sequence ID" value="ELY96565.1"/>
    <property type="molecule type" value="Genomic_DNA"/>
</dbReference>
<dbReference type="AlphaFoldDB" id="M0ACV4"/>
<evidence type="ECO:0000313" key="3">
    <source>
        <dbReference type="Proteomes" id="UP000011693"/>
    </source>
</evidence>
<protein>
    <submittedName>
        <fullName evidence="2">Uncharacterized protein</fullName>
    </submittedName>
</protein>
<feature type="compositionally biased region" description="Basic and acidic residues" evidence="1">
    <location>
        <begin position="121"/>
        <end position="135"/>
    </location>
</feature>
<evidence type="ECO:0000313" key="2">
    <source>
        <dbReference type="EMBL" id="ELY96565.1"/>
    </source>
</evidence>
<name>M0ACV4_9EURY</name>
<dbReference type="Pfam" id="PF19113">
    <property type="entry name" value="DUF5799"/>
    <property type="match status" value="1"/>
</dbReference>
<feature type="region of interest" description="Disordered" evidence="1">
    <location>
        <begin position="68"/>
        <end position="165"/>
    </location>
</feature>
<organism evidence="2 3">
    <name type="scientific">Natrialba chahannaoensis JCM 10990</name>
    <dbReference type="NCBI Taxonomy" id="1227492"/>
    <lineage>
        <taxon>Archaea</taxon>
        <taxon>Methanobacteriati</taxon>
        <taxon>Methanobacteriota</taxon>
        <taxon>Stenosarchaea group</taxon>
        <taxon>Halobacteria</taxon>
        <taxon>Halobacteriales</taxon>
        <taxon>Natrialbaceae</taxon>
        <taxon>Natrialba</taxon>
    </lineage>
</organism>
<dbReference type="PATRIC" id="fig|1227492.4.peg.3099"/>
<gene>
    <name evidence="2" type="ORF">C482_15603</name>
</gene>
<evidence type="ECO:0000256" key="1">
    <source>
        <dbReference type="SAM" id="MobiDB-lite"/>
    </source>
</evidence>
<dbReference type="Proteomes" id="UP000011693">
    <property type="component" value="Unassembled WGS sequence"/>
</dbReference>
<feature type="compositionally biased region" description="Gly residues" evidence="1">
    <location>
        <begin position="68"/>
        <end position="85"/>
    </location>
</feature>